<reference evidence="1" key="2">
    <citation type="journal article" date="2015" name="Fish Shellfish Immunol.">
        <title>Early steps in the European eel (Anguilla anguilla)-Vibrio vulnificus interaction in the gills: Role of the RtxA13 toxin.</title>
        <authorList>
            <person name="Callol A."/>
            <person name="Pajuelo D."/>
            <person name="Ebbesson L."/>
            <person name="Teles M."/>
            <person name="MacKenzie S."/>
            <person name="Amaro C."/>
        </authorList>
    </citation>
    <scope>NUCLEOTIDE SEQUENCE</scope>
</reference>
<protein>
    <submittedName>
        <fullName evidence="1">Uncharacterized protein</fullName>
    </submittedName>
</protein>
<name>A0A0E9ST47_ANGAN</name>
<proteinExistence type="predicted"/>
<dbReference type="AlphaFoldDB" id="A0A0E9ST47"/>
<organism evidence="1">
    <name type="scientific">Anguilla anguilla</name>
    <name type="common">European freshwater eel</name>
    <name type="synonym">Muraena anguilla</name>
    <dbReference type="NCBI Taxonomy" id="7936"/>
    <lineage>
        <taxon>Eukaryota</taxon>
        <taxon>Metazoa</taxon>
        <taxon>Chordata</taxon>
        <taxon>Craniata</taxon>
        <taxon>Vertebrata</taxon>
        <taxon>Euteleostomi</taxon>
        <taxon>Actinopterygii</taxon>
        <taxon>Neopterygii</taxon>
        <taxon>Teleostei</taxon>
        <taxon>Anguilliformes</taxon>
        <taxon>Anguillidae</taxon>
        <taxon>Anguilla</taxon>
    </lineage>
</organism>
<dbReference type="EMBL" id="GBXM01064096">
    <property type="protein sequence ID" value="JAH44481.1"/>
    <property type="molecule type" value="Transcribed_RNA"/>
</dbReference>
<evidence type="ECO:0000313" key="1">
    <source>
        <dbReference type="EMBL" id="JAH44481.1"/>
    </source>
</evidence>
<sequence>MSRMFSFLTSISAYTSKLSFSTAEDLLY</sequence>
<reference evidence="1" key="1">
    <citation type="submission" date="2014-11" db="EMBL/GenBank/DDBJ databases">
        <authorList>
            <person name="Amaro Gonzalez C."/>
        </authorList>
    </citation>
    <scope>NUCLEOTIDE SEQUENCE</scope>
</reference>
<accession>A0A0E9ST47</accession>